<evidence type="ECO:0000256" key="1">
    <source>
        <dbReference type="ARBA" id="ARBA00022614"/>
    </source>
</evidence>
<evidence type="ECO:0000256" key="3">
    <source>
        <dbReference type="SAM" id="Phobius"/>
    </source>
</evidence>
<protein>
    <recommendedName>
        <fullName evidence="6">LRRCT domain-containing protein</fullName>
    </recommendedName>
</protein>
<sequence length="461" mass="51395">MQYPWHMVATTSAITSRSFINIAADIITLDVSDNNVHLIEREAFSGINRTLEVLLLHHNHLIQILPHFFSNLRKLRVLDLSYNQLVSLDDGLVGLKSLNWLNLDRNRIQSLPDYFILEDESCTSCIVTGLTGELQISLQYNSLRYIPTCSIERLQFSNPQSTIKIISLANNALYCDCMDAVWAEAHLAEDINGTLANPTKCFFTHLLDVGNIPLRPYTDYTVCIAPYSDSGHGGHQEYYGKICVRYSAVSSIGPADKAVDERLFQEYVYGVLGFFILILVCGLVSTYFVKCRPGHITGEITSTAYRSRLKQELEDSTLRRGTILSDRSTLPVRGRAPSGASKRDASKRVFEQSLLVSSTTKIVINTNPSKKRYSIAASVREMTESTSHLDIENLAASSETFSNDLSLTGVSPIEINVSLPSQASDAEVSRVTDRETVKFSQANDEGHLSRSEDNMIYNLKS</sequence>
<keyword evidence="2" id="KW-0677">Repeat</keyword>
<evidence type="ECO:0000313" key="4">
    <source>
        <dbReference type="EMBL" id="KAF6025485.1"/>
    </source>
</evidence>
<feature type="transmembrane region" description="Helical" evidence="3">
    <location>
        <begin position="267"/>
        <end position="289"/>
    </location>
</feature>
<dbReference type="InterPro" id="IPR032675">
    <property type="entry name" value="LRR_dom_sf"/>
</dbReference>
<evidence type="ECO:0008006" key="6">
    <source>
        <dbReference type="Google" id="ProtNLM"/>
    </source>
</evidence>
<dbReference type="PANTHER" id="PTHR24366">
    <property type="entry name" value="IG(IMMUNOGLOBULIN) AND LRR(LEUCINE RICH REPEAT) DOMAINS"/>
    <property type="match status" value="1"/>
</dbReference>
<keyword evidence="3" id="KW-0812">Transmembrane</keyword>
<dbReference type="SUPFAM" id="SSF52058">
    <property type="entry name" value="L domain-like"/>
    <property type="match status" value="1"/>
</dbReference>
<keyword evidence="1" id="KW-0433">Leucine-rich repeat</keyword>
<gene>
    <name evidence="4" type="ORF">EB796_016209</name>
</gene>
<reference evidence="4" key="1">
    <citation type="submission" date="2020-06" db="EMBL/GenBank/DDBJ databases">
        <title>Draft genome of Bugula neritina, a colonial animal packing powerful symbionts and potential medicines.</title>
        <authorList>
            <person name="Rayko M."/>
        </authorList>
    </citation>
    <scope>NUCLEOTIDE SEQUENCE [LARGE SCALE GENOMIC DNA]</scope>
    <source>
        <strain evidence="4">Kwan_BN1</strain>
    </source>
</reference>
<keyword evidence="3" id="KW-1133">Transmembrane helix</keyword>
<dbReference type="EMBL" id="VXIV02002455">
    <property type="protein sequence ID" value="KAF6025485.1"/>
    <property type="molecule type" value="Genomic_DNA"/>
</dbReference>
<comment type="caution">
    <text evidence="4">The sequence shown here is derived from an EMBL/GenBank/DDBJ whole genome shotgun (WGS) entry which is preliminary data.</text>
</comment>
<dbReference type="AlphaFoldDB" id="A0A7J7JH94"/>
<proteinExistence type="predicted"/>
<dbReference type="InterPro" id="IPR003591">
    <property type="entry name" value="Leu-rich_rpt_typical-subtyp"/>
</dbReference>
<dbReference type="Pfam" id="PF13855">
    <property type="entry name" value="LRR_8"/>
    <property type="match status" value="1"/>
</dbReference>
<evidence type="ECO:0000256" key="2">
    <source>
        <dbReference type="ARBA" id="ARBA00022737"/>
    </source>
</evidence>
<organism evidence="4 5">
    <name type="scientific">Bugula neritina</name>
    <name type="common">Brown bryozoan</name>
    <name type="synonym">Sertularia neritina</name>
    <dbReference type="NCBI Taxonomy" id="10212"/>
    <lineage>
        <taxon>Eukaryota</taxon>
        <taxon>Metazoa</taxon>
        <taxon>Spiralia</taxon>
        <taxon>Lophotrochozoa</taxon>
        <taxon>Bryozoa</taxon>
        <taxon>Gymnolaemata</taxon>
        <taxon>Cheilostomatida</taxon>
        <taxon>Flustrina</taxon>
        <taxon>Buguloidea</taxon>
        <taxon>Bugulidae</taxon>
        <taxon>Bugula</taxon>
    </lineage>
</organism>
<evidence type="ECO:0000313" key="5">
    <source>
        <dbReference type="Proteomes" id="UP000593567"/>
    </source>
</evidence>
<dbReference type="PROSITE" id="PS51450">
    <property type="entry name" value="LRR"/>
    <property type="match status" value="2"/>
</dbReference>
<dbReference type="InterPro" id="IPR001611">
    <property type="entry name" value="Leu-rich_rpt"/>
</dbReference>
<dbReference type="OrthoDB" id="6162395at2759"/>
<dbReference type="SMART" id="SM00369">
    <property type="entry name" value="LRR_TYP"/>
    <property type="match status" value="3"/>
</dbReference>
<keyword evidence="5" id="KW-1185">Reference proteome</keyword>
<dbReference type="Gene3D" id="3.80.10.10">
    <property type="entry name" value="Ribonuclease Inhibitor"/>
    <property type="match status" value="1"/>
</dbReference>
<accession>A0A7J7JH94</accession>
<dbReference type="Proteomes" id="UP000593567">
    <property type="component" value="Unassembled WGS sequence"/>
</dbReference>
<name>A0A7J7JH94_BUGNE</name>
<keyword evidence="3" id="KW-0472">Membrane</keyword>